<dbReference type="InterPro" id="IPR038479">
    <property type="entry name" value="Transthyretin-like_sf"/>
</dbReference>
<sequence>MFQMIVYNRFILFTAIFIIKIVGTQIIFRLYRTGITGTPMCKLSKSGFFTVFISEKIYTPKEKNPLAMEKGRYNQSFYVTGSVLSRKKPNLYVKIFHNCTNRPSRNEKVFMKTIPLQFIFYHGRLRSIYDLGKFDLSSVKSLEIIYNRRAAFWA</sequence>
<evidence type="ECO:0000313" key="2">
    <source>
        <dbReference type="Proteomes" id="UP000046392"/>
    </source>
</evidence>
<accession>A0A0N5BY54</accession>
<reference evidence="3" key="1">
    <citation type="submission" date="2017-02" db="UniProtKB">
        <authorList>
            <consortium name="WormBaseParasite"/>
        </authorList>
    </citation>
    <scope>IDENTIFICATION</scope>
</reference>
<evidence type="ECO:0000313" key="3">
    <source>
        <dbReference type="WBParaSite" id="SPAL_0001071500.1"/>
    </source>
</evidence>
<dbReference type="Gene3D" id="2.60.40.3330">
    <property type="match status" value="1"/>
</dbReference>
<keyword evidence="2" id="KW-1185">Reference proteome</keyword>
<dbReference type="WBParaSite" id="SPAL_0001071500.1">
    <property type="protein sequence ID" value="SPAL_0001071500.1"/>
    <property type="gene ID" value="SPAL_0001071500"/>
</dbReference>
<keyword evidence="1" id="KW-1133">Transmembrane helix</keyword>
<dbReference type="AlphaFoldDB" id="A0A0N5BY54"/>
<evidence type="ECO:0000256" key="1">
    <source>
        <dbReference type="SAM" id="Phobius"/>
    </source>
</evidence>
<dbReference type="Proteomes" id="UP000046392">
    <property type="component" value="Unplaced"/>
</dbReference>
<keyword evidence="1" id="KW-0472">Membrane</keyword>
<protein>
    <submittedName>
        <fullName evidence="3">Transthyretin-like family protein</fullName>
    </submittedName>
</protein>
<proteinExistence type="predicted"/>
<organism evidence="2 3">
    <name type="scientific">Strongyloides papillosus</name>
    <name type="common">Intestinal threadworm</name>
    <dbReference type="NCBI Taxonomy" id="174720"/>
    <lineage>
        <taxon>Eukaryota</taxon>
        <taxon>Metazoa</taxon>
        <taxon>Ecdysozoa</taxon>
        <taxon>Nematoda</taxon>
        <taxon>Chromadorea</taxon>
        <taxon>Rhabditida</taxon>
        <taxon>Tylenchina</taxon>
        <taxon>Panagrolaimomorpha</taxon>
        <taxon>Strongyloidoidea</taxon>
        <taxon>Strongyloididae</taxon>
        <taxon>Strongyloides</taxon>
    </lineage>
</organism>
<keyword evidence="1" id="KW-0812">Transmembrane</keyword>
<name>A0A0N5BY54_STREA</name>
<feature type="transmembrane region" description="Helical" evidence="1">
    <location>
        <begin position="6"/>
        <end position="28"/>
    </location>
</feature>